<proteinExistence type="predicted"/>
<keyword evidence="2" id="KW-1185">Reference proteome</keyword>
<dbReference type="Proteomes" id="UP001566132">
    <property type="component" value="Unassembled WGS sequence"/>
</dbReference>
<reference evidence="1 2" key="1">
    <citation type="submission" date="2024-05" db="EMBL/GenBank/DDBJ databases">
        <title>Genetic variation in Jamaican populations of the coffee berry borer (Hypothenemus hampei).</title>
        <authorList>
            <person name="Errbii M."/>
            <person name="Myrie A."/>
        </authorList>
    </citation>
    <scope>NUCLEOTIDE SEQUENCE [LARGE SCALE GENOMIC DNA]</scope>
    <source>
        <strain evidence="1">JA-Hopewell-2020-01-JO</strain>
        <tissue evidence="1">Whole body</tissue>
    </source>
</reference>
<sequence>MFSVSGYHDMLLIYGETLQNSEKARTTASSWTNICPSFPKTFEYGNVIPEYQGRGCQREIDSEAEEQILNLVEEDSTRSSRSIARLVRVSNWTVHRMLKEQFYLLLLYTKETGTFDC</sequence>
<name>A0ABD1EQR7_HYPHA</name>
<evidence type="ECO:0000313" key="2">
    <source>
        <dbReference type="Proteomes" id="UP001566132"/>
    </source>
</evidence>
<accession>A0ABD1EQR7</accession>
<organism evidence="1 2">
    <name type="scientific">Hypothenemus hampei</name>
    <name type="common">Coffee berry borer</name>
    <dbReference type="NCBI Taxonomy" id="57062"/>
    <lineage>
        <taxon>Eukaryota</taxon>
        <taxon>Metazoa</taxon>
        <taxon>Ecdysozoa</taxon>
        <taxon>Arthropoda</taxon>
        <taxon>Hexapoda</taxon>
        <taxon>Insecta</taxon>
        <taxon>Pterygota</taxon>
        <taxon>Neoptera</taxon>
        <taxon>Endopterygota</taxon>
        <taxon>Coleoptera</taxon>
        <taxon>Polyphaga</taxon>
        <taxon>Cucujiformia</taxon>
        <taxon>Curculionidae</taxon>
        <taxon>Scolytinae</taxon>
        <taxon>Hypothenemus</taxon>
    </lineage>
</organism>
<comment type="caution">
    <text evidence="1">The sequence shown here is derived from an EMBL/GenBank/DDBJ whole genome shotgun (WGS) entry which is preliminary data.</text>
</comment>
<dbReference type="AlphaFoldDB" id="A0ABD1EQR7"/>
<protein>
    <submittedName>
        <fullName evidence="1">Uncharacterized protein</fullName>
    </submittedName>
</protein>
<evidence type="ECO:0000313" key="1">
    <source>
        <dbReference type="EMBL" id="KAL1501114.1"/>
    </source>
</evidence>
<dbReference type="EMBL" id="JBDJPC010000005">
    <property type="protein sequence ID" value="KAL1501114.1"/>
    <property type="molecule type" value="Genomic_DNA"/>
</dbReference>
<gene>
    <name evidence="1" type="ORF">ABEB36_006500</name>
</gene>